<proteinExistence type="predicted"/>
<reference evidence="1 2" key="1">
    <citation type="journal article" date="2015" name="Genome Announc.">
        <title>Expanding the biotechnology potential of lactobacilli through comparative genomics of 213 strains and associated genera.</title>
        <authorList>
            <person name="Sun Z."/>
            <person name="Harris H.M."/>
            <person name="McCann A."/>
            <person name="Guo C."/>
            <person name="Argimon S."/>
            <person name="Zhang W."/>
            <person name="Yang X."/>
            <person name="Jeffery I.B."/>
            <person name="Cooney J.C."/>
            <person name="Kagawa T.F."/>
            <person name="Liu W."/>
            <person name="Song Y."/>
            <person name="Salvetti E."/>
            <person name="Wrobel A."/>
            <person name="Rasinkangas P."/>
            <person name="Parkhill J."/>
            <person name="Rea M.C."/>
            <person name="O'Sullivan O."/>
            <person name="Ritari J."/>
            <person name="Douillard F.P."/>
            <person name="Paul Ross R."/>
            <person name="Yang R."/>
            <person name="Briner A.E."/>
            <person name="Felis G.E."/>
            <person name="de Vos W.M."/>
            <person name="Barrangou R."/>
            <person name="Klaenhammer T.R."/>
            <person name="Caufield P.W."/>
            <person name="Cui Y."/>
            <person name="Zhang H."/>
            <person name="O'Toole P.W."/>
        </authorList>
    </citation>
    <scope>NUCLEOTIDE SEQUENCE [LARGE SCALE GENOMIC DNA]</scope>
    <source>
        <strain evidence="1 2">DSM 19906</strain>
    </source>
</reference>
<evidence type="ECO:0000313" key="1">
    <source>
        <dbReference type="EMBL" id="KRL22952.1"/>
    </source>
</evidence>
<keyword evidence="2" id="KW-1185">Reference proteome</keyword>
<organism evidence="1 2">
    <name type="scientific">Lentilactobacillus kisonensis DSM 19906 = JCM 15041</name>
    <dbReference type="NCBI Taxonomy" id="1423766"/>
    <lineage>
        <taxon>Bacteria</taxon>
        <taxon>Bacillati</taxon>
        <taxon>Bacillota</taxon>
        <taxon>Bacilli</taxon>
        <taxon>Lactobacillales</taxon>
        <taxon>Lactobacillaceae</taxon>
        <taxon>Lentilactobacillus</taxon>
    </lineage>
</organism>
<dbReference type="EMBL" id="AZEB01000003">
    <property type="protein sequence ID" value="KRL22952.1"/>
    <property type="molecule type" value="Genomic_DNA"/>
</dbReference>
<name>A0A0R1P312_9LACO</name>
<comment type="caution">
    <text evidence="1">The sequence shown here is derived from an EMBL/GenBank/DDBJ whole genome shotgun (WGS) entry which is preliminary data.</text>
</comment>
<dbReference type="PATRIC" id="fig|1423766.4.peg.1767"/>
<sequence>MQQKSYIQTELIVTKAFISNGGKLTSVTLRVADKNIDLTFAITDSSAIVINSNISEKYVLFSSMDQEMFFVLYVYTYLIIKLKRIYESEADIFKEKESPKFSKKIGLEVIRSIVQKNKITMNEVRNVYEKSE</sequence>
<accession>A0A0R1P312</accession>
<evidence type="ECO:0000313" key="2">
    <source>
        <dbReference type="Proteomes" id="UP000051439"/>
    </source>
</evidence>
<gene>
    <name evidence="1" type="ORF">FC98_GL001707</name>
</gene>
<protein>
    <submittedName>
        <fullName evidence="1">Uncharacterized protein</fullName>
    </submittedName>
</protein>
<dbReference type="AlphaFoldDB" id="A0A0R1P312"/>
<dbReference type="Proteomes" id="UP000051439">
    <property type="component" value="Unassembled WGS sequence"/>
</dbReference>